<evidence type="ECO:0000256" key="1">
    <source>
        <dbReference type="ARBA" id="ARBA00001974"/>
    </source>
</evidence>
<dbReference type="SUPFAM" id="SSF51905">
    <property type="entry name" value="FAD/NAD(P)-binding domain"/>
    <property type="match status" value="1"/>
</dbReference>
<evidence type="ECO:0000259" key="7">
    <source>
        <dbReference type="PROSITE" id="PS00623"/>
    </source>
</evidence>
<dbReference type="InterPro" id="IPR007867">
    <property type="entry name" value="GMC_OxRtase_C"/>
</dbReference>
<feature type="domain" description="Glucose-methanol-choline oxidoreductase N-terminal" evidence="8">
    <location>
        <begin position="260"/>
        <end position="274"/>
    </location>
</feature>
<keyword evidence="10" id="KW-1185">Reference proteome</keyword>
<protein>
    <submittedName>
        <fullName evidence="9">Choline dehydrogenase</fullName>
    </submittedName>
</protein>
<evidence type="ECO:0000256" key="2">
    <source>
        <dbReference type="ARBA" id="ARBA00010790"/>
    </source>
</evidence>
<dbReference type="SUPFAM" id="SSF54373">
    <property type="entry name" value="FAD-linked reductases, C-terminal domain"/>
    <property type="match status" value="1"/>
</dbReference>
<evidence type="ECO:0000259" key="8">
    <source>
        <dbReference type="PROSITE" id="PS00624"/>
    </source>
</evidence>
<evidence type="ECO:0000256" key="3">
    <source>
        <dbReference type="ARBA" id="ARBA00022630"/>
    </source>
</evidence>
<proteinExistence type="inferred from homology"/>
<dbReference type="Pfam" id="PF05199">
    <property type="entry name" value="GMC_oxred_C"/>
    <property type="match status" value="1"/>
</dbReference>
<dbReference type="GO" id="GO:0050660">
    <property type="term" value="F:flavin adenine dinucleotide binding"/>
    <property type="evidence" value="ECO:0007669"/>
    <property type="project" value="InterPro"/>
</dbReference>
<dbReference type="Gene3D" id="3.30.560.10">
    <property type="entry name" value="Glucose Oxidase, domain 3"/>
    <property type="match status" value="1"/>
</dbReference>
<feature type="domain" description="Glucose-methanol-choline oxidoreductase N-terminal" evidence="7">
    <location>
        <begin position="86"/>
        <end position="109"/>
    </location>
</feature>
<dbReference type="AlphaFoldDB" id="A0A418Y5Q6"/>
<evidence type="ECO:0000313" key="9">
    <source>
        <dbReference type="EMBL" id="RJG22062.1"/>
    </source>
</evidence>
<dbReference type="PANTHER" id="PTHR11552:SF147">
    <property type="entry name" value="CHOLINE DEHYDROGENASE, MITOCHONDRIAL"/>
    <property type="match status" value="1"/>
</dbReference>
<accession>A0A418Y5Q6</accession>
<dbReference type="PROSITE" id="PS00623">
    <property type="entry name" value="GMC_OXRED_1"/>
    <property type="match status" value="1"/>
</dbReference>
<dbReference type="InterPro" id="IPR036188">
    <property type="entry name" value="FAD/NAD-bd_sf"/>
</dbReference>
<dbReference type="GO" id="GO:0016614">
    <property type="term" value="F:oxidoreductase activity, acting on CH-OH group of donors"/>
    <property type="evidence" value="ECO:0007669"/>
    <property type="project" value="InterPro"/>
</dbReference>
<comment type="cofactor">
    <cofactor evidence="1 5">
        <name>FAD</name>
        <dbReference type="ChEBI" id="CHEBI:57692"/>
    </cofactor>
</comment>
<keyword evidence="3 6" id="KW-0285">Flavoprotein</keyword>
<dbReference type="OrthoDB" id="9785276at2"/>
<dbReference type="Gene3D" id="3.50.50.60">
    <property type="entry name" value="FAD/NAD(P)-binding domain"/>
    <property type="match status" value="1"/>
</dbReference>
<dbReference type="Pfam" id="PF00732">
    <property type="entry name" value="GMC_oxred_N"/>
    <property type="match status" value="1"/>
</dbReference>
<dbReference type="InterPro" id="IPR000172">
    <property type="entry name" value="GMC_OxRdtase_N"/>
</dbReference>
<dbReference type="Proteomes" id="UP000284006">
    <property type="component" value="Unassembled WGS sequence"/>
</dbReference>
<reference evidence="9 10" key="1">
    <citation type="submission" date="2018-09" db="EMBL/GenBank/DDBJ databases">
        <authorList>
            <person name="Zhu H."/>
        </authorList>
    </citation>
    <scope>NUCLEOTIDE SEQUENCE [LARGE SCALE GENOMIC DNA]</scope>
    <source>
        <strain evidence="9 10">K1S02-61</strain>
    </source>
</reference>
<dbReference type="PIRSF" id="PIRSF000137">
    <property type="entry name" value="Alcohol_oxidase"/>
    <property type="match status" value="1"/>
</dbReference>
<sequence>MEKRQVATTDYIVVGAGSAGCIVASRLSEDPRTTVTLIEAGGTGKNILYSMPAGFFALMKSGQGNWNYQTVPQRALNGREIYFPRGKVLGGSSAINGLIASRGLPGDYDHWERIGNRGWSFRECLPYFKRLESFAEGDPEYRGHDGPVGVTAPVRENMTAVSRAWIDASIQAGLPYNPDHNGLSTYGVSHAQGNYKNAVRQSTAARYITPAMDRPNLRVVVDALVTKVILEQGRAVGVEVIRGGQREIIRADREVILAGGAVNSPQLLQLSGIGDPLDLQPLGIKVEAPLVGVGKNLQDHLNVSLKQRLTSPVSYLRNTRPLSMLGSFAKYALFKSGPSATNGLEAWSHVHSSAEIDHPDIQIYCVNIMHSNNGRDIVPEEGFMASLNHCRPRSVGTVRIKTVNPGEAPLIDPCYLSDPEDLRVLRAGIRISRDIIAQGAFDAIRGQEYEPGSKAESDADIDAYIRRTANTIYHPVGTCKMGVDESAVVDPELRVRGVDALRVIDASVMPTIPSGNTNFPTMMIAEKAVDLIRTGQR</sequence>
<feature type="binding site" evidence="5">
    <location>
        <position position="88"/>
    </location>
    <ligand>
        <name>FAD</name>
        <dbReference type="ChEBI" id="CHEBI:57692"/>
    </ligand>
</feature>
<evidence type="ECO:0000256" key="4">
    <source>
        <dbReference type="ARBA" id="ARBA00022827"/>
    </source>
</evidence>
<evidence type="ECO:0000256" key="5">
    <source>
        <dbReference type="PIRSR" id="PIRSR000137-2"/>
    </source>
</evidence>
<evidence type="ECO:0000313" key="10">
    <source>
        <dbReference type="Proteomes" id="UP000284006"/>
    </source>
</evidence>
<name>A0A418Y5Q6_9BURK</name>
<dbReference type="PROSITE" id="PS00624">
    <property type="entry name" value="GMC_OXRED_2"/>
    <property type="match status" value="1"/>
</dbReference>
<feature type="binding site" evidence="5">
    <location>
        <position position="225"/>
    </location>
    <ligand>
        <name>FAD</name>
        <dbReference type="ChEBI" id="CHEBI:57692"/>
    </ligand>
</feature>
<organism evidence="9 10">
    <name type="scientific">Massilia cavernae</name>
    <dbReference type="NCBI Taxonomy" id="2320864"/>
    <lineage>
        <taxon>Bacteria</taxon>
        <taxon>Pseudomonadati</taxon>
        <taxon>Pseudomonadota</taxon>
        <taxon>Betaproteobacteria</taxon>
        <taxon>Burkholderiales</taxon>
        <taxon>Oxalobacteraceae</taxon>
        <taxon>Telluria group</taxon>
        <taxon>Massilia</taxon>
    </lineage>
</organism>
<dbReference type="InterPro" id="IPR012132">
    <property type="entry name" value="GMC_OxRdtase"/>
</dbReference>
<dbReference type="PANTHER" id="PTHR11552">
    <property type="entry name" value="GLUCOSE-METHANOL-CHOLINE GMC OXIDOREDUCTASE"/>
    <property type="match status" value="1"/>
</dbReference>
<comment type="caution">
    <text evidence="9">The sequence shown here is derived from an EMBL/GenBank/DDBJ whole genome shotgun (WGS) entry which is preliminary data.</text>
</comment>
<keyword evidence="4 5" id="KW-0274">FAD</keyword>
<dbReference type="EMBL" id="QYUP01000064">
    <property type="protein sequence ID" value="RJG22062.1"/>
    <property type="molecule type" value="Genomic_DNA"/>
</dbReference>
<evidence type="ECO:0000256" key="6">
    <source>
        <dbReference type="RuleBase" id="RU003968"/>
    </source>
</evidence>
<dbReference type="PROSITE" id="PS51257">
    <property type="entry name" value="PROKAR_LIPOPROTEIN"/>
    <property type="match status" value="1"/>
</dbReference>
<comment type="similarity">
    <text evidence="2 6">Belongs to the GMC oxidoreductase family.</text>
</comment>
<gene>
    <name evidence="9" type="ORF">D3872_05900</name>
</gene>